<comment type="caution">
    <text evidence="1">The sequence shown here is derived from an EMBL/GenBank/DDBJ whole genome shotgun (WGS) entry which is preliminary data.</text>
</comment>
<organism evidence="1 2">
    <name type="scientific">Streptococcus mitis</name>
    <dbReference type="NCBI Taxonomy" id="28037"/>
    <lineage>
        <taxon>Bacteria</taxon>
        <taxon>Bacillati</taxon>
        <taxon>Bacillota</taxon>
        <taxon>Bacilli</taxon>
        <taxon>Lactobacillales</taxon>
        <taxon>Streptococcaceae</taxon>
        <taxon>Streptococcus</taxon>
        <taxon>Streptococcus mitis group</taxon>
    </lineage>
</organism>
<proteinExistence type="predicted"/>
<evidence type="ECO:0000313" key="2">
    <source>
        <dbReference type="Proteomes" id="UP000277819"/>
    </source>
</evidence>
<protein>
    <submittedName>
        <fullName evidence="1">Uncharacterized protein</fullName>
    </submittedName>
</protein>
<dbReference type="Pfam" id="PF20383">
    <property type="entry name" value="DUF6678"/>
    <property type="match status" value="1"/>
</dbReference>
<sequence>MQHIIDEIENGKYNNKKTEKEKIKQVIEERTLTFFMNNTKWKELIDSIMENMRDIPIQYKMFFDEEEPSMYWTIDAAEHFFHMNMRIVEWFKIRSKFEKVLGQGRLIEPKICVTDKKTEIECMLNKFSIPYEYDDIEKCFIIFGYR</sequence>
<dbReference type="RefSeq" id="WP_221765914.1">
    <property type="nucleotide sequence ID" value="NZ_RJPX01000020.1"/>
</dbReference>
<dbReference type="EMBL" id="RJPX01000020">
    <property type="protein sequence ID" value="RSK03926.1"/>
    <property type="molecule type" value="Genomic_DNA"/>
</dbReference>
<accession>A0A3R9TKE0</accession>
<dbReference type="Proteomes" id="UP000277819">
    <property type="component" value="Unassembled WGS sequence"/>
</dbReference>
<reference evidence="1 2" key="1">
    <citation type="submission" date="2018-11" db="EMBL/GenBank/DDBJ databases">
        <title>Species Designations Belie Phenotypic and Genotypic Heterogeneity in Oral Streptococci.</title>
        <authorList>
            <person name="Velsko I."/>
        </authorList>
    </citation>
    <scope>NUCLEOTIDE SEQUENCE [LARGE SCALE GENOMIC DNA]</scope>
    <source>
        <strain evidence="1 2">BCC17</strain>
    </source>
</reference>
<dbReference type="AlphaFoldDB" id="A0A3R9TKE0"/>
<evidence type="ECO:0000313" key="1">
    <source>
        <dbReference type="EMBL" id="RSK03926.1"/>
    </source>
</evidence>
<dbReference type="InterPro" id="IPR046500">
    <property type="entry name" value="DUF6678"/>
</dbReference>
<name>A0A3R9TKE0_STRMT</name>
<gene>
    <name evidence="1" type="ORF">D8787_06325</name>
</gene>